<dbReference type="InterPro" id="IPR036906">
    <property type="entry name" value="ATPase_V1_fsu_sf"/>
</dbReference>
<dbReference type="Pfam" id="PF01990">
    <property type="entry name" value="ATP-synt_F"/>
    <property type="match status" value="1"/>
</dbReference>
<reference evidence="4" key="2">
    <citation type="journal article" date="2021" name="PeerJ">
        <title>Extensive microbial diversity within the chicken gut microbiome revealed by metagenomics and culture.</title>
        <authorList>
            <person name="Gilroy R."/>
            <person name="Ravi A."/>
            <person name="Getino M."/>
            <person name="Pursley I."/>
            <person name="Horton D.L."/>
            <person name="Alikhan N.F."/>
            <person name="Baker D."/>
            <person name="Gharbi K."/>
            <person name="Hall N."/>
            <person name="Watson M."/>
            <person name="Adriaenssens E.M."/>
            <person name="Foster-Nyarko E."/>
            <person name="Jarju S."/>
            <person name="Secka A."/>
            <person name="Antonio M."/>
            <person name="Oren A."/>
            <person name="Chaudhuri R.R."/>
            <person name="La Ragione R."/>
            <person name="Hildebrand F."/>
            <person name="Pallen M.J."/>
        </authorList>
    </citation>
    <scope>NUCLEOTIDE SEQUENCE</scope>
    <source>
        <strain evidence="4">4920</strain>
    </source>
</reference>
<proteinExistence type="inferred from homology"/>
<evidence type="ECO:0000256" key="2">
    <source>
        <dbReference type="ARBA" id="ARBA00022448"/>
    </source>
</evidence>
<dbReference type="InterPro" id="IPR008218">
    <property type="entry name" value="ATPase_V1-cplx_f_g_su"/>
</dbReference>
<comment type="similarity">
    <text evidence="1">Belongs to the V-ATPase F subunit family.</text>
</comment>
<comment type="caution">
    <text evidence="4">The sequence shown here is derived from an EMBL/GenBank/DDBJ whole genome shotgun (WGS) entry which is preliminary data.</text>
</comment>
<sequence length="102" mass="11318">MKMYVISDNVDTRTGMRLAGIEGCVAHGETEVRAALDRVLADKEIAVVLMTQKAQRDAADYVSKVKLEHTRPLIVSIPDRHGLDKNQNAITDYIRDAIGLKL</sequence>
<evidence type="ECO:0000256" key="3">
    <source>
        <dbReference type="ARBA" id="ARBA00023065"/>
    </source>
</evidence>
<keyword evidence="3" id="KW-0406">Ion transport</keyword>
<dbReference type="AlphaFoldDB" id="A0A9D1NGB1"/>
<name>A0A9D1NGB1_9FIRM</name>
<evidence type="ECO:0000313" key="4">
    <source>
        <dbReference type="EMBL" id="HIV02134.1"/>
    </source>
</evidence>
<evidence type="ECO:0000313" key="5">
    <source>
        <dbReference type="Proteomes" id="UP000886743"/>
    </source>
</evidence>
<accession>A0A9D1NGB1</accession>
<evidence type="ECO:0000256" key="1">
    <source>
        <dbReference type="ARBA" id="ARBA00010148"/>
    </source>
</evidence>
<gene>
    <name evidence="4" type="ORF">IAC74_01065</name>
</gene>
<dbReference type="EMBL" id="DVOF01000029">
    <property type="protein sequence ID" value="HIV02134.1"/>
    <property type="molecule type" value="Genomic_DNA"/>
</dbReference>
<dbReference type="GO" id="GO:0046961">
    <property type="term" value="F:proton-transporting ATPase activity, rotational mechanism"/>
    <property type="evidence" value="ECO:0007669"/>
    <property type="project" value="InterPro"/>
</dbReference>
<keyword evidence="2" id="KW-0813">Transport</keyword>
<organism evidence="4 5">
    <name type="scientific">Candidatus Aphodoplasma excrementigallinarum</name>
    <dbReference type="NCBI Taxonomy" id="2840673"/>
    <lineage>
        <taxon>Bacteria</taxon>
        <taxon>Bacillati</taxon>
        <taxon>Bacillota</taxon>
        <taxon>Clostridia</taxon>
        <taxon>Eubacteriales</taxon>
        <taxon>Candidatus Aphodoplasma</taxon>
    </lineage>
</organism>
<dbReference type="Gene3D" id="3.40.50.10580">
    <property type="entry name" value="ATPase, V1 complex, subunit F"/>
    <property type="match status" value="1"/>
</dbReference>
<dbReference type="SUPFAM" id="SSF159468">
    <property type="entry name" value="AtpF-like"/>
    <property type="match status" value="1"/>
</dbReference>
<protein>
    <submittedName>
        <fullName evidence="4">V-type ATP synthase subunit F</fullName>
    </submittedName>
</protein>
<reference evidence="4" key="1">
    <citation type="submission" date="2020-10" db="EMBL/GenBank/DDBJ databases">
        <authorList>
            <person name="Gilroy R."/>
        </authorList>
    </citation>
    <scope>NUCLEOTIDE SEQUENCE</scope>
    <source>
        <strain evidence="4">4920</strain>
    </source>
</reference>
<dbReference type="Proteomes" id="UP000886743">
    <property type="component" value="Unassembled WGS sequence"/>
</dbReference>